<name>A0ABY6CBS3_9HYPH</name>
<protein>
    <submittedName>
        <fullName evidence="1">Uncharacterized protein</fullName>
    </submittedName>
</protein>
<reference evidence="1 2" key="1">
    <citation type="submission" date="2022-09" db="EMBL/GenBank/DDBJ databases">
        <title>Interaction between co-microsymbionts with complementary sets of symbiotic genes in legume-rhizobium systems.</title>
        <authorList>
            <person name="Safronova V."/>
            <person name="Sazanova A."/>
            <person name="Afonin A."/>
            <person name="Chirak E."/>
        </authorList>
    </citation>
    <scope>NUCLEOTIDE SEQUENCE [LARGE SCALE GENOMIC DNA]</scope>
    <source>
        <strain evidence="1 2">A18/4-1</strain>
    </source>
</reference>
<dbReference type="RefSeq" id="WP_262166269.1">
    <property type="nucleotide sequence ID" value="NZ_CP104965.1"/>
</dbReference>
<evidence type="ECO:0000313" key="2">
    <source>
        <dbReference type="Proteomes" id="UP001061862"/>
    </source>
</evidence>
<keyword evidence="2" id="KW-1185">Reference proteome</keyword>
<dbReference type="EMBL" id="CP104965">
    <property type="protein sequence ID" value="UXN68411.1"/>
    <property type="molecule type" value="Genomic_DNA"/>
</dbReference>
<evidence type="ECO:0000313" key="1">
    <source>
        <dbReference type="EMBL" id="UXN68411.1"/>
    </source>
</evidence>
<gene>
    <name evidence="1" type="ORF">N8A98_14190</name>
</gene>
<dbReference type="Proteomes" id="UP001061862">
    <property type="component" value="Chromosome"/>
</dbReference>
<proteinExistence type="predicted"/>
<accession>A0ABY6CBS3</accession>
<sequence length="46" mass="5373">MSEHEHQSGRQTADWLRHNVPWLGLLALLATLLREADLPDLRQDRL</sequence>
<organism evidence="1 2">
    <name type="scientific">Devosia neptuniae</name>
    <dbReference type="NCBI Taxonomy" id="191302"/>
    <lineage>
        <taxon>Bacteria</taxon>
        <taxon>Pseudomonadati</taxon>
        <taxon>Pseudomonadota</taxon>
        <taxon>Alphaproteobacteria</taxon>
        <taxon>Hyphomicrobiales</taxon>
        <taxon>Devosiaceae</taxon>
        <taxon>Devosia</taxon>
    </lineage>
</organism>